<organism evidence="1">
    <name type="scientific">Candidatus Kentrum sp. TUN</name>
    <dbReference type="NCBI Taxonomy" id="2126343"/>
    <lineage>
        <taxon>Bacteria</taxon>
        <taxon>Pseudomonadati</taxon>
        <taxon>Pseudomonadota</taxon>
        <taxon>Gammaproteobacteria</taxon>
        <taxon>Candidatus Kentrum</taxon>
    </lineage>
</organism>
<accession>A0A450ZLT0</accession>
<name>A0A450ZLT0_9GAMM</name>
<gene>
    <name evidence="2" type="ORF">BECKTUN1418E_GA0071001_10521</name>
    <name evidence="1" type="ORF">BECKTUN1418F_GA0071002_10551</name>
</gene>
<evidence type="ECO:0000313" key="2">
    <source>
        <dbReference type="EMBL" id="VFK59172.1"/>
    </source>
</evidence>
<sequence length="183" mass="20276">MHLEIFALIPCHQIADLPLRSHIRREGVEGGGFDEHPEDGLAQLFGEEILGNAPAGIPPGRREEEYHRLATVGGLFERFLPALAGRDAPILREIEKIVVPAVSGEPFGDGLGRRAVGAGMAEEDLGHGFRKPLSTGSPDTQRSRIRKRNSLLFRFTPFIARHSHNQNCKTRLSYRAKREILGD</sequence>
<dbReference type="AlphaFoldDB" id="A0A450ZLT0"/>
<evidence type="ECO:0000313" key="1">
    <source>
        <dbReference type="EMBL" id="VFK54775.1"/>
    </source>
</evidence>
<dbReference type="EMBL" id="CAADFY010000055">
    <property type="protein sequence ID" value="VFK54775.1"/>
    <property type="molecule type" value="Genomic_DNA"/>
</dbReference>
<proteinExistence type="predicted"/>
<protein>
    <submittedName>
        <fullName evidence="1">Uncharacterized protein</fullName>
    </submittedName>
</protein>
<dbReference type="EMBL" id="CAADFV010000052">
    <property type="protein sequence ID" value="VFK59172.1"/>
    <property type="molecule type" value="Genomic_DNA"/>
</dbReference>
<reference evidence="1" key="1">
    <citation type="submission" date="2019-02" db="EMBL/GenBank/DDBJ databases">
        <authorList>
            <person name="Gruber-Vodicka R. H."/>
            <person name="Seah K. B. B."/>
        </authorList>
    </citation>
    <scope>NUCLEOTIDE SEQUENCE</scope>
    <source>
        <strain evidence="2">BECK_BY2</strain>
        <strain evidence="1">BECK_BY3</strain>
    </source>
</reference>